<dbReference type="Proteomes" id="UP000280307">
    <property type="component" value="Unassembled WGS sequence"/>
</dbReference>
<comment type="function">
    <text evidence="6">Bidirectionally degrades single-stranded DNA into large acid-insoluble oligonucleotides, which are then degraded further into small acid-soluble oligonucleotides.</text>
</comment>
<dbReference type="PANTHER" id="PTHR34137">
    <property type="entry name" value="EXODEOXYRIBONUCLEASE 7 SMALL SUBUNIT"/>
    <property type="match status" value="1"/>
</dbReference>
<accession>A0A426TTM1</accession>
<name>A0A426TTM1_9CHLR</name>
<reference evidence="7 8" key="1">
    <citation type="submission" date="2018-12" db="EMBL/GenBank/DDBJ databases">
        <title>Genome Sequence of Candidatus Viridilinea halotolerans isolated from saline sulfide-rich spring.</title>
        <authorList>
            <person name="Grouzdev D.S."/>
            <person name="Burganskaya E.I."/>
            <person name="Krutkina M.S."/>
            <person name="Sukhacheva M.V."/>
            <person name="Gorlenko V.M."/>
        </authorList>
    </citation>
    <scope>NUCLEOTIDE SEQUENCE [LARGE SCALE GENOMIC DNA]</scope>
    <source>
        <strain evidence="7">Chok-6</strain>
    </source>
</reference>
<dbReference type="AlphaFoldDB" id="A0A426TTM1"/>
<dbReference type="EC" id="3.1.11.6" evidence="6"/>
<evidence type="ECO:0000256" key="4">
    <source>
        <dbReference type="ARBA" id="ARBA00022801"/>
    </source>
</evidence>
<dbReference type="GO" id="GO:0006308">
    <property type="term" value="P:DNA catabolic process"/>
    <property type="evidence" value="ECO:0007669"/>
    <property type="project" value="UniProtKB-UniRule"/>
</dbReference>
<keyword evidence="2 6" id="KW-0963">Cytoplasm</keyword>
<evidence type="ECO:0000313" key="7">
    <source>
        <dbReference type="EMBL" id="RRR67938.1"/>
    </source>
</evidence>
<comment type="subcellular location">
    <subcellularLocation>
        <location evidence="6">Cytoplasm</location>
    </subcellularLocation>
</comment>
<dbReference type="NCBIfam" id="TIGR01280">
    <property type="entry name" value="xseB"/>
    <property type="match status" value="1"/>
</dbReference>
<dbReference type="Pfam" id="PF02609">
    <property type="entry name" value="Exonuc_VII_S"/>
    <property type="match status" value="1"/>
</dbReference>
<dbReference type="PANTHER" id="PTHR34137:SF1">
    <property type="entry name" value="EXODEOXYRIBONUCLEASE 7 SMALL SUBUNIT"/>
    <property type="match status" value="1"/>
</dbReference>
<evidence type="ECO:0000256" key="2">
    <source>
        <dbReference type="ARBA" id="ARBA00022490"/>
    </source>
</evidence>
<evidence type="ECO:0000256" key="6">
    <source>
        <dbReference type="HAMAP-Rule" id="MF_00337"/>
    </source>
</evidence>
<dbReference type="EMBL" id="RSAS01000756">
    <property type="protein sequence ID" value="RRR67938.1"/>
    <property type="molecule type" value="Genomic_DNA"/>
</dbReference>
<gene>
    <name evidence="6 7" type="primary">xseB</name>
    <name evidence="7" type="ORF">EI684_18240</name>
</gene>
<dbReference type="GO" id="GO:0008855">
    <property type="term" value="F:exodeoxyribonuclease VII activity"/>
    <property type="evidence" value="ECO:0007669"/>
    <property type="project" value="UniProtKB-UniRule"/>
</dbReference>
<dbReference type="PIRSF" id="PIRSF006488">
    <property type="entry name" value="Exonuc_VII_S"/>
    <property type="match status" value="1"/>
</dbReference>
<keyword evidence="4 6" id="KW-0378">Hydrolase</keyword>
<keyword evidence="5 6" id="KW-0269">Exonuclease</keyword>
<proteinExistence type="inferred from homology"/>
<evidence type="ECO:0000256" key="5">
    <source>
        <dbReference type="ARBA" id="ARBA00022839"/>
    </source>
</evidence>
<dbReference type="HAMAP" id="MF_00337">
    <property type="entry name" value="Exonuc_7_S"/>
    <property type="match status" value="1"/>
</dbReference>
<comment type="similarity">
    <text evidence="1 6">Belongs to the XseB family.</text>
</comment>
<dbReference type="Gene3D" id="1.10.287.1040">
    <property type="entry name" value="Exonuclease VII, small subunit"/>
    <property type="match status" value="1"/>
</dbReference>
<organism evidence="7 8">
    <name type="scientific">Candidatus Viridilinea halotolerans</name>
    <dbReference type="NCBI Taxonomy" id="2491704"/>
    <lineage>
        <taxon>Bacteria</taxon>
        <taxon>Bacillati</taxon>
        <taxon>Chloroflexota</taxon>
        <taxon>Chloroflexia</taxon>
        <taxon>Chloroflexales</taxon>
        <taxon>Chloroflexineae</taxon>
        <taxon>Oscillochloridaceae</taxon>
        <taxon>Candidatus Viridilinea</taxon>
    </lineage>
</organism>
<dbReference type="SUPFAM" id="SSF116842">
    <property type="entry name" value="XseB-like"/>
    <property type="match status" value="1"/>
</dbReference>
<sequence>MNEPTPVDTYETLYLRLQEVVAQLEAGELSLAETLKLYEQGTLLAAECQRLLDAAELRVQQVQVGEA</sequence>
<evidence type="ECO:0000256" key="1">
    <source>
        <dbReference type="ARBA" id="ARBA00009998"/>
    </source>
</evidence>
<dbReference type="GO" id="GO:0005829">
    <property type="term" value="C:cytosol"/>
    <property type="evidence" value="ECO:0007669"/>
    <property type="project" value="TreeGrafter"/>
</dbReference>
<comment type="subunit">
    <text evidence="6">Heterooligomer composed of large and small subunits.</text>
</comment>
<comment type="catalytic activity">
    <reaction evidence="6">
        <text>Exonucleolytic cleavage in either 5'- to 3'- or 3'- to 5'-direction to yield nucleoside 5'-phosphates.</text>
        <dbReference type="EC" id="3.1.11.6"/>
    </reaction>
</comment>
<comment type="caution">
    <text evidence="7">The sequence shown here is derived from an EMBL/GenBank/DDBJ whole genome shotgun (WGS) entry which is preliminary data.</text>
</comment>
<dbReference type="InterPro" id="IPR037004">
    <property type="entry name" value="Exonuc_VII_ssu_sf"/>
</dbReference>
<dbReference type="GO" id="GO:0009318">
    <property type="term" value="C:exodeoxyribonuclease VII complex"/>
    <property type="evidence" value="ECO:0007669"/>
    <property type="project" value="UniProtKB-UniRule"/>
</dbReference>
<protein>
    <recommendedName>
        <fullName evidence="6">Exodeoxyribonuclease 7 small subunit</fullName>
        <ecNumber evidence="6">3.1.11.6</ecNumber>
    </recommendedName>
    <alternativeName>
        <fullName evidence="6">Exodeoxyribonuclease VII small subunit</fullName>
        <shortName evidence="6">Exonuclease VII small subunit</shortName>
    </alternativeName>
</protein>
<evidence type="ECO:0000313" key="8">
    <source>
        <dbReference type="Proteomes" id="UP000280307"/>
    </source>
</evidence>
<dbReference type="InterPro" id="IPR003761">
    <property type="entry name" value="Exonuc_VII_S"/>
</dbReference>
<keyword evidence="3 6" id="KW-0540">Nuclease</keyword>
<evidence type="ECO:0000256" key="3">
    <source>
        <dbReference type="ARBA" id="ARBA00022722"/>
    </source>
</evidence>